<evidence type="ECO:0000313" key="2">
    <source>
        <dbReference type="EMBL" id="CAN95598.1"/>
    </source>
</evidence>
<keyword evidence="1" id="KW-0732">Signal</keyword>
<dbReference type="eggNOG" id="COG3266">
    <property type="taxonomic scope" value="Bacteria"/>
</dbReference>
<evidence type="ECO:0000313" key="3">
    <source>
        <dbReference type="Proteomes" id="UP000002139"/>
    </source>
</evidence>
<dbReference type="PANTHER" id="PTHR46580:SF2">
    <property type="entry name" value="MAM DOMAIN-CONTAINING PROTEIN"/>
    <property type="match status" value="1"/>
</dbReference>
<dbReference type="SUPFAM" id="SSF69318">
    <property type="entry name" value="Integrin alpha N-terminal domain"/>
    <property type="match status" value="2"/>
</dbReference>
<reference evidence="2 3" key="1">
    <citation type="journal article" date="2007" name="Nat. Biotechnol.">
        <title>Complete genome sequence of the myxobacterium Sorangium cellulosum.</title>
        <authorList>
            <person name="Schneiker S."/>
            <person name="Perlova O."/>
            <person name="Kaiser O."/>
            <person name="Gerth K."/>
            <person name="Alici A."/>
            <person name="Altmeyer M.O."/>
            <person name="Bartels D."/>
            <person name="Bekel T."/>
            <person name="Beyer S."/>
            <person name="Bode E."/>
            <person name="Bode H.B."/>
            <person name="Bolten C.J."/>
            <person name="Choudhuri J.V."/>
            <person name="Doss S."/>
            <person name="Elnakady Y.A."/>
            <person name="Frank B."/>
            <person name="Gaigalat L."/>
            <person name="Goesmann A."/>
            <person name="Groeger C."/>
            <person name="Gross F."/>
            <person name="Jelsbak L."/>
            <person name="Jelsbak L."/>
            <person name="Kalinowski J."/>
            <person name="Kegler C."/>
            <person name="Knauber T."/>
            <person name="Konietzny S."/>
            <person name="Kopp M."/>
            <person name="Krause L."/>
            <person name="Krug D."/>
            <person name="Linke B."/>
            <person name="Mahmud T."/>
            <person name="Martinez-Arias R."/>
            <person name="McHardy A.C."/>
            <person name="Merai M."/>
            <person name="Meyer F."/>
            <person name="Mormann S."/>
            <person name="Munoz-Dorado J."/>
            <person name="Perez J."/>
            <person name="Pradella S."/>
            <person name="Rachid S."/>
            <person name="Raddatz G."/>
            <person name="Rosenau F."/>
            <person name="Rueckert C."/>
            <person name="Sasse F."/>
            <person name="Scharfe M."/>
            <person name="Schuster S.C."/>
            <person name="Suen G."/>
            <person name="Treuner-Lange A."/>
            <person name="Velicer G.J."/>
            <person name="Vorholter F.-J."/>
            <person name="Weissman K.J."/>
            <person name="Welch R.D."/>
            <person name="Wenzel S.C."/>
            <person name="Whitworth D.E."/>
            <person name="Wilhelm S."/>
            <person name="Wittmann C."/>
            <person name="Bloecker H."/>
            <person name="Puehler A."/>
            <person name="Mueller R."/>
        </authorList>
    </citation>
    <scope>NUCLEOTIDE SEQUENCE [LARGE SCALE GENOMIC DNA]</scope>
    <source>
        <strain evidence="3">So ce56</strain>
    </source>
</reference>
<dbReference type="HOGENOM" id="CLU_771387_0_0_7"/>
<dbReference type="AlphaFoldDB" id="A9FY99"/>
<dbReference type="Proteomes" id="UP000002139">
    <property type="component" value="Chromosome"/>
</dbReference>
<dbReference type="Pfam" id="PF13517">
    <property type="entry name" value="FG-GAP_3"/>
    <property type="match status" value="3"/>
</dbReference>
<dbReference type="KEGG" id="scl:sce5435"/>
<dbReference type="BioCyc" id="SCEL448385:SCE_RS27875-MONOMER"/>
<protein>
    <submittedName>
        <fullName evidence="2">Secreted protein</fullName>
    </submittedName>
</protein>
<organism evidence="2 3">
    <name type="scientific">Sorangium cellulosum (strain So ce56)</name>
    <name type="common">Polyangium cellulosum (strain So ce56)</name>
    <dbReference type="NCBI Taxonomy" id="448385"/>
    <lineage>
        <taxon>Bacteria</taxon>
        <taxon>Pseudomonadati</taxon>
        <taxon>Myxococcota</taxon>
        <taxon>Polyangia</taxon>
        <taxon>Polyangiales</taxon>
        <taxon>Polyangiaceae</taxon>
        <taxon>Sorangium</taxon>
    </lineage>
</organism>
<dbReference type="InterPro" id="IPR028994">
    <property type="entry name" value="Integrin_alpha_N"/>
</dbReference>
<dbReference type="EMBL" id="AM746676">
    <property type="protein sequence ID" value="CAN95598.1"/>
    <property type="molecule type" value="Genomic_DNA"/>
</dbReference>
<sequence>MGTISVLCAMWACAFGAEREASGPHFEGQSPSPGVAVPRSDGNGWKTIYPADFNNDGMVDVLWQRTRHNLMAVWLMNGSQLLAPGPVISGPIGDGWAAISAGDFNQDHMADVFWYNSPQNLVAIWLMNGSQLLAPGPVIPGPIGDGWVAVTSAADFNSDGMNDVVLNNPRQNLMTVWLMNGSQLLAPGPVIPGPIGDGWTASSTADFNADGMADVLWNNARRNLMAVWLMNGAQLLAPGPNIPGPNGDGWVTITAFDFNVDGMADVLWHNAGQNLMAVWLMDGSQLLAPGPNIPGPIGAGWVPAQGAADFNFDGTADVLWNNAAQNLMAVWLMDGSQLLAPGPNIPGPFEN</sequence>
<keyword evidence="3" id="KW-1185">Reference proteome</keyword>
<dbReference type="STRING" id="448385.sce5435"/>
<dbReference type="InterPro" id="IPR013517">
    <property type="entry name" value="FG-GAP"/>
</dbReference>
<dbReference type="PANTHER" id="PTHR46580">
    <property type="entry name" value="SENSOR KINASE-RELATED"/>
    <property type="match status" value="1"/>
</dbReference>
<proteinExistence type="predicted"/>
<name>A9FY99_SORC5</name>
<gene>
    <name evidence="2" type="ordered locus">sce5435</name>
</gene>
<dbReference type="Gene3D" id="2.130.10.130">
    <property type="entry name" value="Integrin alpha, N-terminal"/>
    <property type="match status" value="1"/>
</dbReference>
<accession>A9FY99</accession>
<evidence type="ECO:0000256" key="1">
    <source>
        <dbReference type="ARBA" id="ARBA00022729"/>
    </source>
</evidence>